<dbReference type="EMBL" id="LWID01000001">
    <property type="protein sequence ID" value="MDG6894407.1"/>
    <property type="molecule type" value="Genomic_DNA"/>
</dbReference>
<gene>
    <name evidence="1" type="ORF">A6A20_01890</name>
</gene>
<proteinExistence type="predicted"/>
<reference evidence="1" key="1">
    <citation type="submission" date="2016-03" db="EMBL/GenBank/DDBJ databases">
        <title>Co-evolution between Pasteurellaceae and their hosts.</title>
        <authorList>
            <person name="Hansen M.J."/>
            <person name="Bojesen A.M."/>
            <person name="Planet P."/>
        </authorList>
    </citation>
    <scope>NUCLEOTIDE SEQUENCE</scope>
    <source>
        <strain evidence="1">146/S8/89</strain>
    </source>
</reference>
<dbReference type="RefSeq" id="WP_279571887.1">
    <property type="nucleotide sequence ID" value="NZ_LWID01000001.1"/>
</dbReference>
<name>A0A9X4PA37_9PAST</name>
<evidence type="ECO:0000313" key="2">
    <source>
        <dbReference type="Proteomes" id="UP001155500"/>
    </source>
</evidence>
<comment type="caution">
    <text evidence="1">The sequence shown here is derived from an EMBL/GenBank/DDBJ whole genome shotgun (WGS) entry which is preliminary data.</text>
</comment>
<sequence>MKKYASYHVKPTTNFFFDFPLVFTEEKQHSSGIYFLGGYNADRNSEIKYFVDTANRCHLPLDFYIVSKQENAKKVLGTQGITHLLPQESFTFEKNLQKVKHCSVVVDFVNPKHSGLSFRIFDAMCFDKKLITTNKSVKNYDFYHPNNILIWENNNAESLCDFLAKPYQPIDENIKNYYSFSAWIERILNDLN</sequence>
<organism evidence="1 2">
    <name type="scientific">Volucribacter amazonae</name>
    <dbReference type="NCBI Taxonomy" id="256731"/>
    <lineage>
        <taxon>Bacteria</taxon>
        <taxon>Pseudomonadati</taxon>
        <taxon>Pseudomonadota</taxon>
        <taxon>Gammaproteobacteria</taxon>
        <taxon>Pasteurellales</taxon>
        <taxon>Pasteurellaceae</taxon>
        <taxon>Volucribacter</taxon>
    </lineage>
</organism>
<keyword evidence="2" id="KW-1185">Reference proteome</keyword>
<protein>
    <submittedName>
        <fullName evidence="1">Uncharacterized protein</fullName>
    </submittedName>
</protein>
<evidence type="ECO:0000313" key="1">
    <source>
        <dbReference type="EMBL" id="MDG6894407.1"/>
    </source>
</evidence>
<accession>A0A9X4PA37</accession>
<dbReference type="AlphaFoldDB" id="A0A9X4PA37"/>
<dbReference type="Proteomes" id="UP001155500">
    <property type="component" value="Unassembled WGS sequence"/>
</dbReference>